<dbReference type="Gene3D" id="3.10.20.310">
    <property type="entry name" value="membrane protein fhac"/>
    <property type="match status" value="5"/>
</dbReference>
<reference evidence="12" key="3">
    <citation type="submission" date="2021-06" db="EMBL/GenBank/DDBJ databases">
        <title>Genomic Description and Analysis of Intracellular Bacteria, Candidatus Berkiella cookevillensis and Candidatus Berkiella aquae.</title>
        <authorList>
            <person name="Kidane D.T."/>
            <person name="Mehari Y.T."/>
            <person name="Rice F.C."/>
            <person name="Arivett B.A."/>
            <person name="Farone A.L."/>
            <person name="Berk S.G."/>
            <person name="Farone M.B."/>
        </authorList>
    </citation>
    <scope>NUCLEOTIDE SEQUENCE</scope>
    <source>
        <strain evidence="12">CC99</strain>
    </source>
</reference>
<keyword evidence="7 8" id="KW-0998">Cell outer membrane</keyword>
<accession>A0A0Q9YHF4</accession>
<feature type="signal peptide" evidence="8">
    <location>
        <begin position="1"/>
        <end position="22"/>
    </location>
</feature>
<feature type="chain" id="PRO_5043058983" description="Outer membrane protein assembly factor BamA" evidence="8">
    <location>
        <begin position="23"/>
        <end position="782"/>
    </location>
</feature>
<keyword evidence="5 8" id="KW-0677">Repeat</keyword>
<comment type="caution">
    <text evidence="11">The sequence shown here is derived from an EMBL/GenBank/DDBJ whole genome shotgun (WGS) entry which is preliminary data.</text>
</comment>
<dbReference type="STRING" id="437022.CC99x_00280"/>
<dbReference type="PATRIC" id="fig|1590042.3.peg.293"/>
<keyword evidence="13" id="KW-1185">Reference proteome</keyword>
<dbReference type="OrthoDB" id="9803054at2"/>
<evidence type="ECO:0000256" key="5">
    <source>
        <dbReference type="ARBA" id="ARBA00022737"/>
    </source>
</evidence>
<keyword evidence="4 8" id="KW-0732">Signal</keyword>
<evidence type="ECO:0000256" key="1">
    <source>
        <dbReference type="ARBA" id="ARBA00004370"/>
    </source>
</evidence>
<evidence type="ECO:0000256" key="9">
    <source>
        <dbReference type="NCBIfam" id="TIGR03303"/>
    </source>
</evidence>
<evidence type="ECO:0000259" key="10">
    <source>
        <dbReference type="PROSITE" id="PS51779"/>
    </source>
</evidence>
<evidence type="ECO:0000256" key="6">
    <source>
        <dbReference type="ARBA" id="ARBA00023136"/>
    </source>
</evidence>
<reference evidence="11" key="1">
    <citation type="submission" date="2015-09" db="EMBL/GenBank/DDBJ databases">
        <title>Draft Genome Sequences of Two Novel Amoeba-resistant Intranuclear Bacteria, Candidatus Berkiella cookevillensis and Candidatus Berkiella aquae.</title>
        <authorList>
            <person name="Mehari Y.T."/>
            <person name="Arivett B.A."/>
            <person name="Farone A.L."/>
            <person name="Gunderson J.H."/>
            <person name="Farone M.B."/>
        </authorList>
    </citation>
    <scope>NUCLEOTIDE SEQUENCE [LARGE SCALE GENOMIC DNA]</scope>
    <source>
        <strain evidence="11">CC99</strain>
    </source>
</reference>
<feature type="domain" description="POTRA" evidence="10">
    <location>
        <begin position="26"/>
        <end position="93"/>
    </location>
</feature>
<dbReference type="PANTHER" id="PTHR12815:SF23">
    <property type="entry name" value="OUTER MEMBRANE PROTEIN ASSEMBLY FACTOR BAMA"/>
    <property type="match status" value="1"/>
</dbReference>
<dbReference type="FunFam" id="3.10.20.310:FF:000002">
    <property type="entry name" value="Outer membrane protein assembly factor BamA"/>
    <property type="match status" value="1"/>
</dbReference>
<feature type="domain" description="POTRA" evidence="10">
    <location>
        <begin position="268"/>
        <end position="346"/>
    </location>
</feature>
<feature type="domain" description="POTRA" evidence="10">
    <location>
        <begin position="177"/>
        <end position="265"/>
    </location>
</feature>
<dbReference type="Gene3D" id="2.40.160.50">
    <property type="entry name" value="membrane protein fhac: a member of the omp85/tpsb transporter family"/>
    <property type="match status" value="1"/>
</dbReference>
<dbReference type="HAMAP" id="MF_01430">
    <property type="entry name" value="OM_assembly_BamA"/>
    <property type="match status" value="1"/>
</dbReference>
<dbReference type="EMBL" id="LKHV02000001">
    <property type="protein sequence ID" value="MCS5708364.1"/>
    <property type="molecule type" value="Genomic_DNA"/>
</dbReference>
<dbReference type="Pfam" id="PF07244">
    <property type="entry name" value="POTRA"/>
    <property type="match status" value="4"/>
</dbReference>
<dbReference type="GO" id="GO:1990063">
    <property type="term" value="C:Bam protein complex"/>
    <property type="evidence" value="ECO:0007669"/>
    <property type="project" value="TreeGrafter"/>
</dbReference>
<dbReference type="Pfam" id="PF01103">
    <property type="entry name" value="Omp85"/>
    <property type="match status" value="1"/>
</dbReference>
<dbReference type="NCBIfam" id="TIGR03303">
    <property type="entry name" value="OM_YaeT"/>
    <property type="match status" value="1"/>
</dbReference>
<reference evidence="12" key="2">
    <citation type="journal article" date="2016" name="Genome Announc.">
        <title>Draft Genome Sequences of Two Novel Amoeba-Resistant Intranuclear Bacteria, 'Candidatus Berkiella cookevillensis' and 'Candidatus Berkiella aquae'.</title>
        <authorList>
            <person name="Mehari Y.T."/>
            <person name="Arivett B.A."/>
            <person name="Farone A.L."/>
            <person name="Gunderson J.H."/>
            <person name="Farone M.B."/>
        </authorList>
    </citation>
    <scope>NUCLEOTIDE SEQUENCE</scope>
    <source>
        <strain evidence="12">CC99</strain>
    </source>
</reference>
<evidence type="ECO:0000256" key="8">
    <source>
        <dbReference type="HAMAP-Rule" id="MF_01430"/>
    </source>
</evidence>
<dbReference type="PROSITE" id="PS51779">
    <property type="entry name" value="POTRA"/>
    <property type="match status" value="5"/>
</dbReference>
<keyword evidence="2 8" id="KW-1134">Transmembrane beta strand</keyword>
<evidence type="ECO:0000256" key="7">
    <source>
        <dbReference type="ARBA" id="ARBA00023237"/>
    </source>
</evidence>
<dbReference type="GO" id="GO:0051205">
    <property type="term" value="P:protein insertion into membrane"/>
    <property type="evidence" value="ECO:0007669"/>
    <property type="project" value="UniProtKB-UniRule"/>
</dbReference>
<dbReference type="InterPro" id="IPR010827">
    <property type="entry name" value="BamA/TamA_POTRA"/>
</dbReference>
<proteinExistence type="inferred from homology"/>
<evidence type="ECO:0000313" key="13">
    <source>
        <dbReference type="Proteomes" id="UP000051494"/>
    </source>
</evidence>
<sequence precursor="true">MNKYWYVLLAGLLTQSVHQAYAFESFVVEDIKIQGLQRIAEGTVINYLPVNIGDVMTEGRSGEILKALFNTGFFQDIQLGREGNALVIELLERPTIGKITITGNKDITSDNLKATLKETGLAEGHVFDRSTLEMVRNELERMYFGHGKYSVKIDSVVTEQDKNRVNIEITIFEGQAARIKAIHIIGNRDFKTEELLKEFALAQSHCFSWVSRSDQYDKEKLSADLEKLRTFYLDRGYLNFQITSTQVTITPDKLDIYVTVNIQEGQPFTVGKISLAGTTVLPESELMQYITLKQGEIFSRTKVAKIVEALNDRLGQEGYSNANVNPVPDVHDAEHVADITFYVEPGNRMQVRRILFEGNTKTKDEVLRRELIQMESAIVNTSLIEDSRTRLNRTGYFKEVKVDLKPVPGVSDEVDVIYTVQEASAGQLGGGIGYSDSDGIVFNANISNRNFLGTGNSTDFSFNQSKAYTTYNLSYNNPYYTIDGVSRGFSVYYSETDLSRSTSISDYTTDALGGNVNYSYPISPVDRISFGLGYQSTKLAVGNAYNAPKEIENFLTKNGNNSNEVTAALGWSHNTFDRYLFPENGLRQGASLSVAVPGSTLQYYRMTYDVQWYKSLFKGFIFTASGLLGYGDGYGKTSALPFYRHFYAGGNSSVRGFEDNSLGPKDSHDNPFGGNFLVTGSTGLVIPNEWIGNIPSVRAQLFLDAGQAYDSVNRYYDDNKSLSRNPKGLRYSAGVSVTWVSPLAPLVFSYGIPLRPTKDKSIEFDRNADKVKKFSFTFGTVF</sequence>
<comment type="subcellular location">
    <subcellularLocation>
        <location evidence="8">Cell outer membrane</location>
    </subcellularLocation>
    <subcellularLocation>
        <location evidence="1">Membrane</location>
    </subcellularLocation>
</comment>
<dbReference type="PANTHER" id="PTHR12815">
    <property type="entry name" value="SORTING AND ASSEMBLY MACHINERY SAMM50 PROTEIN FAMILY MEMBER"/>
    <property type="match status" value="1"/>
</dbReference>
<dbReference type="InterPro" id="IPR039910">
    <property type="entry name" value="D15-like"/>
</dbReference>
<feature type="domain" description="POTRA" evidence="10">
    <location>
        <begin position="94"/>
        <end position="174"/>
    </location>
</feature>
<evidence type="ECO:0000313" key="12">
    <source>
        <dbReference type="EMBL" id="MCS5708364.1"/>
    </source>
</evidence>
<feature type="domain" description="POTRA" evidence="10">
    <location>
        <begin position="349"/>
        <end position="423"/>
    </location>
</feature>
<dbReference type="InterPro" id="IPR023707">
    <property type="entry name" value="OM_assembly_BamA"/>
</dbReference>
<dbReference type="Proteomes" id="UP000051494">
    <property type="component" value="Unassembled WGS sequence"/>
</dbReference>
<keyword evidence="3 8" id="KW-0812">Transmembrane</keyword>
<protein>
    <recommendedName>
        <fullName evidence="8 9">Outer membrane protein assembly factor BamA</fullName>
    </recommendedName>
</protein>
<dbReference type="PIRSF" id="PIRSF006076">
    <property type="entry name" value="OM_assembly_OMP85"/>
    <property type="match status" value="1"/>
</dbReference>
<gene>
    <name evidence="8 11" type="primary">bamA</name>
    <name evidence="11" type="ORF">CC99x_00280</name>
    <name evidence="12" type="ORF">CC99x_005535</name>
</gene>
<comment type="similarity">
    <text evidence="8">Belongs to the BamA family.</text>
</comment>
<comment type="function">
    <text evidence="8">Part of the outer membrane protein assembly complex, which is involved in assembly and insertion of beta-barrel proteins into the outer membrane.</text>
</comment>
<dbReference type="InterPro" id="IPR034746">
    <property type="entry name" value="POTRA"/>
</dbReference>
<dbReference type="RefSeq" id="WP_057622876.1">
    <property type="nucleotide sequence ID" value="NZ_LKHV02000001.1"/>
</dbReference>
<dbReference type="InterPro" id="IPR000184">
    <property type="entry name" value="Bac_surfAg_D15"/>
</dbReference>
<dbReference type="EMBL" id="LKHV01000001">
    <property type="protein sequence ID" value="KRG20059.1"/>
    <property type="molecule type" value="Genomic_DNA"/>
</dbReference>
<comment type="subunit">
    <text evidence="8">Part of the Bam complex.</text>
</comment>
<evidence type="ECO:0000256" key="4">
    <source>
        <dbReference type="ARBA" id="ARBA00022729"/>
    </source>
</evidence>
<dbReference type="AlphaFoldDB" id="A0A0Q9YHF4"/>
<evidence type="ECO:0000313" key="11">
    <source>
        <dbReference type="EMBL" id="KRG20059.1"/>
    </source>
</evidence>
<evidence type="ECO:0000256" key="2">
    <source>
        <dbReference type="ARBA" id="ARBA00022452"/>
    </source>
</evidence>
<dbReference type="GO" id="GO:0043165">
    <property type="term" value="P:Gram-negative-bacterium-type cell outer membrane assembly"/>
    <property type="evidence" value="ECO:0007669"/>
    <property type="project" value="UniProtKB-UniRule"/>
</dbReference>
<evidence type="ECO:0000256" key="3">
    <source>
        <dbReference type="ARBA" id="ARBA00022692"/>
    </source>
</evidence>
<keyword evidence="6 8" id="KW-0472">Membrane</keyword>
<name>A0A0Q9YHF4_9GAMM</name>
<organism evidence="11">
    <name type="scientific">Candidatus Berkiella cookevillensis</name>
    <dbReference type="NCBI Taxonomy" id="437022"/>
    <lineage>
        <taxon>Bacteria</taxon>
        <taxon>Pseudomonadati</taxon>
        <taxon>Pseudomonadota</taxon>
        <taxon>Gammaproteobacteria</taxon>
        <taxon>Candidatus Berkiellales</taxon>
        <taxon>Candidatus Berkiellaceae</taxon>
        <taxon>Candidatus Berkiella</taxon>
    </lineage>
</organism>